<name>A0A165ILT4_9BASI</name>
<dbReference type="InterPro" id="IPR008501">
    <property type="entry name" value="THOC7/Mft1"/>
</dbReference>
<protein>
    <submittedName>
        <fullName evidence="3">Uncharacterized protein</fullName>
    </submittedName>
</protein>
<proteinExistence type="predicted"/>
<feature type="non-terminal residue" evidence="3">
    <location>
        <position position="1"/>
    </location>
</feature>
<reference evidence="3 4" key="1">
    <citation type="journal article" date="2016" name="Mol. Biol. Evol.">
        <title>Comparative Genomics of Early-Diverging Mushroom-Forming Fungi Provides Insights into the Origins of Lignocellulose Decay Capabilities.</title>
        <authorList>
            <person name="Nagy L.G."/>
            <person name="Riley R."/>
            <person name="Tritt A."/>
            <person name="Adam C."/>
            <person name="Daum C."/>
            <person name="Floudas D."/>
            <person name="Sun H."/>
            <person name="Yadav J.S."/>
            <person name="Pangilinan J."/>
            <person name="Larsson K.H."/>
            <person name="Matsuura K."/>
            <person name="Barry K."/>
            <person name="Labutti K."/>
            <person name="Kuo R."/>
            <person name="Ohm R.A."/>
            <person name="Bhattacharya S.S."/>
            <person name="Shirouzu T."/>
            <person name="Yoshinaga Y."/>
            <person name="Martin F.M."/>
            <person name="Grigoriev I.V."/>
            <person name="Hibbett D.S."/>
        </authorList>
    </citation>
    <scope>NUCLEOTIDE SEQUENCE [LARGE SCALE GENOMIC DNA]</scope>
    <source>
        <strain evidence="3 4">HHB12733</strain>
    </source>
</reference>
<organism evidence="3 4">
    <name type="scientific">Calocera cornea HHB12733</name>
    <dbReference type="NCBI Taxonomy" id="1353952"/>
    <lineage>
        <taxon>Eukaryota</taxon>
        <taxon>Fungi</taxon>
        <taxon>Dikarya</taxon>
        <taxon>Basidiomycota</taxon>
        <taxon>Agaricomycotina</taxon>
        <taxon>Dacrymycetes</taxon>
        <taxon>Dacrymycetales</taxon>
        <taxon>Dacrymycetaceae</taxon>
        <taxon>Calocera</taxon>
    </lineage>
</organism>
<accession>A0A165ILT4</accession>
<dbReference type="Proteomes" id="UP000076842">
    <property type="component" value="Unassembled WGS sequence"/>
</dbReference>
<keyword evidence="4" id="KW-1185">Reference proteome</keyword>
<evidence type="ECO:0000256" key="1">
    <source>
        <dbReference type="ARBA" id="ARBA00004123"/>
    </source>
</evidence>
<dbReference type="GO" id="GO:0006397">
    <property type="term" value="P:mRNA processing"/>
    <property type="evidence" value="ECO:0007669"/>
    <property type="project" value="InterPro"/>
</dbReference>
<keyword evidence="2" id="KW-0539">Nucleus</keyword>
<dbReference type="OrthoDB" id="205166at2759"/>
<evidence type="ECO:0000313" key="3">
    <source>
        <dbReference type="EMBL" id="KZT60741.1"/>
    </source>
</evidence>
<dbReference type="GO" id="GO:0000445">
    <property type="term" value="C:THO complex part of transcription export complex"/>
    <property type="evidence" value="ECO:0007669"/>
    <property type="project" value="InterPro"/>
</dbReference>
<dbReference type="InParanoid" id="A0A165ILT4"/>
<comment type="subcellular location">
    <subcellularLocation>
        <location evidence="1">Nucleus</location>
    </subcellularLocation>
</comment>
<evidence type="ECO:0000313" key="4">
    <source>
        <dbReference type="Proteomes" id="UP000076842"/>
    </source>
</evidence>
<dbReference type="AlphaFoldDB" id="A0A165ILT4"/>
<dbReference type="EMBL" id="KV423928">
    <property type="protein sequence ID" value="KZT60741.1"/>
    <property type="molecule type" value="Genomic_DNA"/>
</dbReference>
<sequence length="132" mass="15393">DDIIHNRLLNDERVIRRLTRKFHAYSTKARPTPYASSSSILGDLRDAFLSELAQYQVFLRKTTLQCQAEQRQVLAYQQERDRIANLHARNREDIATLKQELEKAQIGRKQKIEYDEVAAKINGLPTRGELEK</sequence>
<evidence type="ECO:0000256" key="2">
    <source>
        <dbReference type="ARBA" id="ARBA00023242"/>
    </source>
</evidence>
<dbReference type="Pfam" id="PF05615">
    <property type="entry name" value="THOC7"/>
    <property type="match status" value="1"/>
</dbReference>
<gene>
    <name evidence="3" type="ORF">CALCODRAFT_428741</name>
</gene>
<dbReference type="STRING" id="1353952.A0A165ILT4"/>